<accession>A0A3N6PIU6</accession>
<gene>
    <name evidence="1" type="ORF">D5R40_01025</name>
</gene>
<evidence type="ECO:0008006" key="3">
    <source>
        <dbReference type="Google" id="ProtNLM"/>
    </source>
</evidence>
<evidence type="ECO:0000313" key="2">
    <source>
        <dbReference type="Proteomes" id="UP000269154"/>
    </source>
</evidence>
<evidence type="ECO:0000313" key="1">
    <source>
        <dbReference type="EMBL" id="RQH57438.1"/>
    </source>
</evidence>
<dbReference type="Proteomes" id="UP000269154">
    <property type="component" value="Unassembled WGS sequence"/>
</dbReference>
<sequence>MVRRRNISYGTQTIEGTRAWDTFMSLVTTTRKLGLSFFEYVRDRILRRGNIPSLATIIYDRSSVNSLGWS</sequence>
<keyword evidence="2" id="KW-1185">Reference proteome</keyword>
<dbReference type="AlphaFoldDB" id="A0A3N6PIU6"/>
<organism evidence="1 2">
    <name type="scientific">Okeania hirsuta</name>
    <dbReference type="NCBI Taxonomy" id="1458930"/>
    <lineage>
        <taxon>Bacteria</taxon>
        <taxon>Bacillati</taxon>
        <taxon>Cyanobacteriota</taxon>
        <taxon>Cyanophyceae</taxon>
        <taxon>Oscillatoriophycideae</taxon>
        <taxon>Oscillatoriales</taxon>
        <taxon>Microcoleaceae</taxon>
        <taxon>Okeania</taxon>
    </lineage>
</organism>
<comment type="caution">
    <text evidence="1">The sequence shown here is derived from an EMBL/GenBank/DDBJ whole genome shotgun (WGS) entry which is preliminary data.</text>
</comment>
<proteinExistence type="predicted"/>
<reference evidence="1 2" key="1">
    <citation type="journal article" date="2018" name="ACS Chem. Biol.">
        <title>Ketoreductase domain dysfunction expands chemodiversity: malyngamide biosynthesis in the cyanobacterium Okeania hirsuta.</title>
        <authorList>
            <person name="Moss N.A."/>
            <person name="Leao T."/>
            <person name="Rankin M."/>
            <person name="McCullough T.M."/>
            <person name="Qu P."/>
            <person name="Korobeynikov A."/>
            <person name="Smith J.L."/>
            <person name="Gerwick L."/>
            <person name="Gerwick W.H."/>
        </authorList>
    </citation>
    <scope>NUCLEOTIDE SEQUENCE [LARGE SCALE GENOMIC DNA]</scope>
    <source>
        <strain evidence="1 2">PAB10Feb10-1</strain>
    </source>
</reference>
<name>A0A3N6PIU6_9CYAN</name>
<protein>
    <recommendedName>
        <fullName evidence="3">Transposase</fullName>
    </recommendedName>
</protein>
<dbReference type="EMBL" id="RCBY01000003">
    <property type="protein sequence ID" value="RQH57438.1"/>
    <property type="molecule type" value="Genomic_DNA"/>
</dbReference>